<dbReference type="EMBL" id="KN824337">
    <property type="protein sequence ID" value="KIM23430.1"/>
    <property type="molecule type" value="Genomic_DNA"/>
</dbReference>
<name>A0A0C3AFJ3_SERVB</name>
<dbReference type="Proteomes" id="UP000054097">
    <property type="component" value="Unassembled WGS sequence"/>
</dbReference>
<dbReference type="OrthoDB" id="3223501at2759"/>
<accession>A0A0C3AFJ3</accession>
<dbReference type="Pfam" id="PF14223">
    <property type="entry name" value="Retrotran_gag_2"/>
    <property type="match status" value="1"/>
</dbReference>
<reference evidence="1 2" key="1">
    <citation type="submission" date="2014-04" db="EMBL/GenBank/DDBJ databases">
        <authorList>
            <consortium name="DOE Joint Genome Institute"/>
            <person name="Kuo A."/>
            <person name="Zuccaro A."/>
            <person name="Kohler A."/>
            <person name="Nagy L.G."/>
            <person name="Floudas D."/>
            <person name="Copeland A."/>
            <person name="Barry K.W."/>
            <person name="Cichocki N."/>
            <person name="Veneault-Fourrey C."/>
            <person name="LaButti K."/>
            <person name="Lindquist E.A."/>
            <person name="Lipzen A."/>
            <person name="Lundell T."/>
            <person name="Morin E."/>
            <person name="Murat C."/>
            <person name="Sun H."/>
            <person name="Tunlid A."/>
            <person name="Henrissat B."/>
            <person name="Grigoriev I.V."/>
            <person name="Hibbett D.S."/>
            <person name="Martin F."/>
            <person name="Nordberg H.P."/>
            <person name="Cantor M.N."/>
            <person name="Hua S.X."/>
        </authorList>
    </citation>
    <scope>NUCLEOTIDE SEQUENCE [LARGE SCALE GENOMIC DNA]</scope>
    <source>
        <strain evidence="1 2">MAFF 305830</strain>
    </source>
</reference>
<organism evidence="1 2">
    <name type="scientific">Serendipita vermifera MAFF 305830</name>
    <dbReference type="NCBI Taxonomy" id="933852"/>
    <lineage>
        <taxon>Eukaryota</taxon>
        <taxon>Fungi</taxon>
        <taxon>Dikarya</taxon>
        <taxon>Basidiomycota</taxon>
        <taxon>Agaricomycotina</taxon>
        <taxon>Agaricomycetes</taxon>
        <taxon>Sebacinales</taxon>
        <taxon>Serendipitaceae</taxon>
        <taxon>Serendipita</taxon>
    </lineage>
</organism>
<proteinExistence type="predicted"/>
<evidence type="ECO:0000313" key="2">
    <source>
        <dbReference type="Proteomes" id="UP000054097"/>
    </source>
</evidence>
<evidence type="ECO:0008006" key="3">
    <source>
        <dbReference type="Google" id="ProtNLM"/>
    </source>
</evidence>
<protein>
    <recommendedName>
        <fullName evidence="3">DUF4219 domain-containing protein</fullName>
    </recommendedName>
</protein>
<dbReference type="STRING" id="933852.A0A0C3AFJ3"/>
<dbReference type="AlphaFoldDB" id="A0A0C3AFJ3"/>
<dbReference type="HOGENOM" id="CLU_052380_0_0_1"/>
<evidence type="ECO:0000313" key="1">
    <source>
        <dbReference type="EMBL" id="KIM23430.1"/>
    </source>
</evidence>
<keyword evidence="2" id="KW-1185">Reference proteome</keyword>
<gene>
    <name evidence="1" type="ORF">M408DRAFT_320982</name>
</gene>
<sequence length="216" mass="24250">MSDHSKDLSGVPTLSSDNYPIWRRKINAYLRFNDLYRIVHGEELRPGDTDREGQTDWDKRASRAAGAIEMTLDDKSSTHIEGLEGNATQMWQKLDKVHNNKTPGTRFNAMDAMFNIQMEETENLGELITRIKAAMLRVKALRPVSPPPSITVTSASGTSAPLPSSTGNIYTIETLDDELVIMTLLRALPDSYNHLRSALLIQPTLTLEVVEKRFPR</sequence>
<reference evidence="2" key="2">
    <citation type="submission" date="2015-01" db="EMBL/GenBank/DDBJ databases">
        <title>Evolutionary Origins and Diversification of the Mycorrhizal Mutualists.</title>
        <authorList>
            <consortium name="DOE Joint Genome Institute"/>
            <consortium name="Mycorrhizal Genomics Consortium"/>
            <person name="Kohler A."/>
            <person name="Kuo A."/>
            <person name="Nagy L.G."/>
            <person name="Floudas D."/>
            <person name="Copeland A."/>
            <person name="Barry K.W."/>
            <person name="Cichocki N."/>
            <person name="Veneault-Fourrey C."/>
            <person name="LaButti K."/>
            <person name="Lindquist E.A."/>
            <person name="Lipzen A."/>
            <person name="Lundell T."/>
            <person name="Morin E."/>
            <person name="Murat C."/>
            <person name="Riley R."/>
            <person name="Ohm R."/>
            <person name="Sun H."/>
            <person name="Tunlid A."/>
            <person name="Henrissat B."/>
            <person name="Grigoriev I.V."/>
            <person name="Hibbett D.S."/>
            <person name="Martin F."/>
        </authorList>
    </citation>
    <scope>NUCLEOTIDE SEQUENCE [LARGE SCALE GENOMIC DNA]</scope>
    <source>
        <strain evidence="2">MAFF 305830</strain>
    </source>
</reference>